<proteinExistence type="predicted"/>
<feature type="region of interest" description="Disordered" evidence="1">
    <location>
        <begin position="242"/>
        <end position="273"/>
    </location>
</feature>
<gene>
    <name evidence="2" type="ORF">POL25_25780</name>
</gene>
<dbReference type="RefSeq" id="WP_272088845.1">
    <property type="nucleotide sequence ID" value="NZ_JAQNDL010000003.1"/>
</dbReference>
<protein>
    <submittedName>
        <fullName evidence="2">Uncharacterized protein</fullName>
    </submittedName>
</protein>
<evidence type="ECO:0000313" key="2">
    <source>
        <dbReference type="EMBL" id="MDC0720337.1"/>
    </source>
</evidence>
<sequence length="381" mass="40725">MSTPVKLAAFLCGAQLGCSPAPAPEVEREAPAAPAPPAATAAPPSATPPAEPPAKPALDAAAQAVTCAPEVPADATLVDRLELFRSVCGGVLLASREDGLHALTPTLEPIVRILDKRVRWLQARRDGEARELYYFPADAPDLVHLDLRTGREEVLVSLPRLKHRCFTGAEPGQPSSPADPVDFIQSTDRLDLDLAAGVLCLDIGDRNENMASIGLNLRADLRTRKVEQRTVFVTEDCQKGAGREREPACRPARSDLPSPTEIAGSDRSGLASPSGHWSYYSDEDFGASGDYMYSAAFLFDTRSRTAYAVTPTALVKFTPGTPDAPQRPPETTCLIPAEAQARWMPGRDLLILEGCGEAGLLIVEPPGRVQKAQAHAVIPYP</sequence>
<organism evidence="2 3">
    <name type="scientific">Nannocystis bainbridge</name>
    <dbReference type="NCBI Taxonomy" id="2995303"/>
    <lineage>
        <taxon>Bacteria</taxon>
        <taxon>Pseudomonadati</taxon>
        <taxon>Myxococcota</taxon>
        <taxon>Polyangia</taxon>
        <taxon>Nannocystales</taxon>
        <taxon>Nannocystaceae</taxon>
        <taxon>Nannocystis</taxon>
    </lineage>
</organism>
<feature type="compositionally biased region" description="Pro residues" evidence="1">
    <location>
        <begin position="45"/>
        <end position="55"/>
    </location>
</feature>
<accession>A0ABT5E392</accession>
<name>A0ABT5E392_9BACT</name>
<comment type="caution">
    <text evidence="2">The sequence shown here is derived from an EMBL/GenBank/DDBJ whole genome shotgun (WGS) entry which is preliminary data.</text>
</comment>
<evidence type="ECO:0000256" key="1">
    <source>
        <dbReference type="SAM" id="MobiDB-lite"/>
    </source>
</evidence>
<reference evidence="2 3" key="1">
    <citation type="submission" date="2022-11" db="EMBL/GenBank/DDBJ databases">
        <title>Minimal conservation of predation-associated metabolite biosynthetic gene clusters underscores biosynthetic potential of Myxococcota including descriptions for ten novel species: Archangium lansinium sp. nov., Myxococcus landrumus sp. nov., Nannocystis bai.</title>
        <authorList>
            <person name="Ahearne A."/>
            <person name="Stevens C."/>
            <person name="Dowd S."/>
        </authorList>
    </citation>
    <scope>NUCLEOTIDE SEQUENCE [LARGE SCALE GENOMIC DNA]</scope>
    <source>
        <strain evidence="2 3">BB15-2</strain>
    </source>
</reference>
<feature type="region of interest" description="Disordered" evidence="1">
    <location>
        <begin position="22"/>
        <end position="57"/>
    </location>
</feature>
<keyword evidence="3" id="KW-1185">Reference proteome</keyword>
<dbReference type="EMBL" id="JAQNDL010000003">
    <property type="protein sequence ID" value="MDC0720337.1"/>
    <property type="molecule type" value="Genomic_DNA"/>
</dbReference>
<dbReference type="Proteomes" id="UP001221686">
    <property type="component" value="Unassembled WGS sequence"/>
</dbReference>
<evidence type="ECO:0000313" key="3">
    <source>
        <dbReference type="Proteomes" id="UP001221686"/>
    </source>
</evidence>